<name>A0A8J7DUU2_9CYAN</name>
<dbReference type="Pfam" id="PF00563">
    <property type="entry name" value="EAL"/>
    <property type="match status" value="1"/>
</dbReference>
<dbReference type="InterPro" id="IPR000644">
    <property type="entry name" value="CBS_dom"/>
</dbReference>
<feature type="domain" description="PAS" evidence="2">
    <location>
        <begin position="473"/>
        <end position="546"/>
    </location>
</feature>
<dbReference type="CDD" id="cd01949">
    <property type="entry name" value="GGDEF"/>
    <property type="match status" value="1"/>
</dbReference>
<dbReference type="Proteomes" id="UP000654482">
    <property type="component" value="Unassembled WGS sequence"/>
</dbReference>
<feature type="domain" description="PAC" evidence="3">
    <location>
        <begin position="551"/>
        <end position="603"/>
    </location>
</feature>
<dbReference type="PANTHER" id="PTHR44757:SF4">
    <property type="entry name" value="DIGUANYLATE CYCLASE DGCE-RELATED"/>
    <property type="match status" value="1"/>
</dbReference>
<dbReference type="InterPro" id="IPR035965">
    <property type="entry name" value="PAS-like_dom_sf"/>
</dbReference>
<dbReference type="NCBIfam" id="TIGR00229">
    <property type="entry name" value="sensory_box"/>
    <property type="match status" value="2"/>
</dbReference>
<dbReference type="InterPro" id="IPR052155">
    <property type="entry name" value="Biofilm_reg_signaling"/>
</dbReference>
<feature type="domain" description="CBS" evidence="6">
    <location>
        <begin position="174"/>
        <end position="242"/>
    </location>
</feature>
<dbReference type="InterPro" id="IPR000160">
    <property type="entry name" value="GGDEF_dom"/>
</dbReference>
<dbReference type="InterPro" id="IPR000700">
    <property type="entry name" value="PAS-assoc_C"/>
</dbReference>
<dbReference type="CDD" id="cd00130">
    <property type="entry name" value="PAS"/>
    <property type="match status" value="1"/>
</dbReference>
<dbReference type="Gene3D" id="3.30.70.270">
    <property type="match status" value="1"/>
</dbReference>
<dbReference type="SMART" id="SM00086">
    <property type="entry name" value="PAC"/>
    <property type="match status" value="2"/>
</dbReference>
<dbReference type="InterPro" id="IPR035919">
    <property type="entry name" value="EAL_sf"/>
</dbReference>
<feature type="domain" description="CBS" evidence="6">
    <location>
        <begin position="105"/>
        <end position="165"/>
    </location>
</feature>
<dbReference type="InterPro" id="IPR000014">
    <property type="entry name" value="PAS"/>
</dbReference>
<dbReference type="PROSITE" id="PS50113">
    <property type="entry name" value="PAC"/>
    <property type="match status" value="2"/>
</dbReference>
<dbReference type="EMBL" id="JADEWZ010000001">
    <property type="protein sequence ID" value="MBE9114500.1"/>
    <property type="molecule type" value="Genomic_DNA"/>
</dbReference>
<feature type="domain" description="EAL" evidence="4">
    <location>
        <begin position="779"/>
        <end position="1053"/>
    </location>
</feature>
<dbReference type="InterPro" id="IPR029787">
    <property type="entry name" value="Nucleotide_cyclase"/>
</dbReference>
<dbReference type="FunFam" id="3.30.70.270:FF:000001">
    <property type="entry name" value="Diguanylate cyclase domain protein"/>
    <property type="match status" value="1"/>
</dbReference>
<dbReference type="SMART" id="SM00091">
    <property type="entry name" value="PAS"/>
    <property type="match status" value="1"/>
</dbReference>
<reference evidence="7" key="1">
    <citation type="submission" date="2020-10" db="EMBL/GenBank/DDBJ databases">
        <authorList>
            <person name="Castelo-Branco R."/>
            <person name="Eusebio N."/>
            <person name="Adriana R."/>
            <person name="Vieira A."/>
            <person name="Brugerolle De Fraissinette N."/>
            <person name="Rezende De Castro R."/>
            <person name="Schneider M.P."/>
            <person name="Vasconcelos V."/>
            <person name="Leao P.N."/>
        </authorList>
    </citation>
    <scope>NUCLEOTIDE SEQUENCE</scope>
    <source>
        <strain evidence="7">LEGE 07157</strain>
    </source>
</reference>
<evidence type="ECO:0000259" key="2">
    <source>
        <dbReference type="PROSITE" id="PS50112"/>
    </source>
</evidence>
<dbReference type="SUPFAM" id="SSF55785">
    <property type="entry name" value="PYP-like sensor domain (PAS domain)"/>
    <property type="match status" value="2"/>
</dbReference>
<evidence type="ECO:0000313" key="7">
    <source>
        <dbReference type="EMBL" id="MBE9114500.1"/>
    </source>
</evidence>
<dbReference type="SUPFAM" id="SSF55073">
    <property type="entry name" value="Nucleotide cyclase"/>
    <property type="match status" value="1"/>
</dbReference>
<dbReference type="InterPro" id="IPR001610">
    <property type="entry name" value="PAC"/>
</dbReference>
<dbReference type="SMART" id="SM00267">
    <property type="entry name" value="GGDEF"/>
    <property type="match status" value="1"/>
</dbReference>
<dbReference type="InterPro" id="IPR013656">
    <property type="entry name" value="PAS_4"/>
</dbReference>
<dbReference type="CDD" id="cd17774">
    <property type="entry name" value="CBS_two-component_sensor_histidine_kinase_repeat2"/>
    <property type="match status" value="1"/>
</dbReference>
<evidence type="ECO:0000256" key="1">
    <source>
        <dbReference type="PROSITE-ProRule" id="PRU00703"/>
    </source>
</evidence>
<dbReference type="GO" id="GO:0006355">
    <property type="term" value="P:regulation of DNA-templated transcription"/>
    <property type="evidence" value="ECO:0007669"/>
    <property type="project" value="InterPro"/>
</dbReference>
<feature type="domain" description="GGDEF" evidence="5">
    <location>
        <begin position="635"/>
        <end position="768"/>
    </location>
</feature>
<dbReference type="Pfam" id="PF00990">
    <property type="entry name" value="GGDEF"/>
    <property type="match status" value="1"/>
</dbReference>
<dbReference type="AlphaFoldDB" id="A0A8J7DUU2"/>
<dbReference type="SMART" id="SM00116">
    <property type="entry name" value="CBS"/>
    <property type="match status" value="4"/>
</dbReference>
<accession>A0A8J7DUU2</accession>
<evidence type="ECO:0000259" key="6">
    <source>
        <dbReference type="PROSITE" id="PS51371"/>
    </source>
</evidence>
<dbReference type="InterPro" id="IPR001633">
    <property type="entry name" value="EAL_dom"/>
</dbReference>
<dbReference type="Pfam" id="PF00989">
    <property type="entry name" value="PAS"/>
    <property type="match status" value="1"/>
</dbReference>
<proteinExistence type="predicted"/>
<dbReference type="Pfam" id="PF08448">
    <property type="entry name" value="PAS_4"/>
    <property type="match status" value="1"/>
</dbReference>
<dbReference type="Gene3D" id="3.10.580.10">
    <property type="entry name" value="CBS-domain"/>
    <property type="match status" value="2"/>
</dbReference>
<dbReference type="PROSITE" id="PS51371">
    <property type="entry name" value="CBS"/>
    <property type="match status" value="4"/>
</dbReference>
<protein>
    <submittedName>
        <fullName evidence="7">EAL domain-containing protein</fullName>
    </submittedName>
</protein>
<dbReference type="Gene3D" id="3.20.20.450">
    <property type="entry name" value="EAL domain"/>
    <property type="match status" value="1"/>
</dbReference>
<dbReference type="Gene3D" id="3.30.450.20">
    <property type="entry name" value="PAS domain"/>
    <property type="match status" value="2"/>
</dbReference>
<dbReference type="CDD" id="cd01948">
    <property type="entry name" value="EAL"/>
    <property type="match status" value="1"/>
</dbReference>
<dbReference type="PROSITE" id="PS50112">
    <property type="entry name" value="PAS"/>
    <property type="match status" value="1"/>
</dbReference>
<keyword evidence="1" id="KW-0129">CBS domain</keyword>
<dbReference type="SUPFAM" id="SSF54631">
    <property type="entry name" value="CBS-domain pair"/>
    <property type="match status" value="2"/>
</dbReference>
<sequence length="1053" mass="118831">MPLNEFHSYLPALEKVLDPFPLTIAPDTPLKNVLILMSQGQGNICEISGKYSHEKTEIFSGLMKRASCVLIVEDERPIGILSERDIVRIAAGGRSIGNLTVGEVMVRHPRMLTLEQTRDRDLSIALQVMRQYRIRHLPIVDPQGKLLGIVTPESIRQVLEPSNLLKWQRVGEVMKTQVVCASVDASILNLSQLMAQYGIGCTVIVEGEEEGLKSLREEAQLDPVGIVTERDIVQFQTLGLNLKNVSAQQIMSAPLFCLQAHDTLWTAQQEMQRLNVRRLVITGDRGELRGLLTQIVMLQVLNPSDTYGAISVLQQVIEEQTAQLQQTTKKLRQEVTVRHNTEAVLRKNQEILQLFVQHAPAAIAMFDREMHYLAVSNRWLRDCKLEERQIVGCSHYDIFPKIPAHWRELYRRCLSGEPVRCEDKRFPLNDGIGDWVRWESYPWHNGKGEIGGIMAFMEVLTDRKRLEEKLRQEREWAQVTLKSIGDAVITTDANGIIRELNPVAEQLTGWSAREAQGRPSSEVVRIASEMMREPVESPAIKALQEGRIFTSNDQTILFARNGQEYAIDNSAVPIRDRAGQIVGAVLVFRDVTASRQLARQLSWQATHDALTGLFNRREFERQLAETIEAAKQNRQCHALCYLDLDQFKIVNDTCGHQAGDELLRQISQLLQQRVRATDTLARLGGDEFGVLLGQCSLAQAEQVANTLRTLLQNFRFTSQNKTFSIGVSIGLVLINETSQDLTSVLSAADAACFAAKERGRNCVHVYRTNDRELVRQRGERQWIARIHQALEEDRFCLYVQRIIPVTPHSIKRKISSETSPAGVAPIAPHLGKKEHYEILLRLVDEEGKLVPPMAFIPAAERYDLMPTLDRWVIRKFFSSYEQYCHNQSSCLSDDAVYTINLSGASANNDLFFGFLREQFAQHQISPKNICFEITETTAIANLSQAAQFIQELKQLGCSFALDDFGSGMSSLAYLKHLPVDYLKIDGSFVRNIVNAPIDCAMVECFNRIGHVMGMQTIAEFVEDDETLVKLQSLGVDYAQGYGIAKPRPLTFFK</sequence>
<dbReference type="InterPro" id="IPR043128">
    <property type="entry name" value="Rev_trsase/Diguanyl_cyclase"/>
</dbReference>
<keyword evidence="8" id="KW-1185">Reference proteome</keyword>
<gene>
    <name evidence="7" type="ORF">IQ249_01195</name>
</gene>
<comment type="caution">
    <text evidence="7">The sequence shown here is derived from an EMBL/GenBank/DDBJ whole genome shotgun (WGS) entry which is preliminary data.</text>
</comment>
<dbReference type="Pfam" id="PF00571">
    <property type="entry name" value="CBS"/>
    <property type="match status" value="4"/>
</dbReference>
<organism evidence="7 8">
    <name type="scientific">Lusitaniella coriacea LEGE 07157</name>
    <dbReference type="NCBI Taxonomy" id="945747"/>
    <lineage>
        <taxon>Bacteria</taxon>
        <taxon>Bacillati</taxon>
        <taxon>Cyanobacteriota</taxon>
        <taxon>Cyanophyceae</taxon>
        <taxon>Spirulinales</taxon>
        <taxon>Lusitaniellaceae</taxon>
        <taxon>Lusitaniella</taxon>
    </lineage>
</organism>
<dbReference type="PROSITE" id="PS50883">
    <property type="entry name" value="EAL"/>
    <property type="match status" value="1"/>
</dbReference>
<dbReference type="InterPro" id="IPR046342">
    <property type="entry name" value="CBS_dom_sf"/>
</dbReference>
<dbReference type="RefSeq" id="WP_194027571.1">
    <property type="nucleotide sequence ID" value="NZ_JADEWZ010000001.1"/>
</dbReference>
<dbReference type="SMART" id="SM00052">
    <property type="entry name" value="EAL"/>
    <property type="match status" value="1"/>
</dbReference>
<dbReference type="NCBIfam" id="TIGR00254">
    <property type="entry name" value="GGDEF"/>
    <property type="match status" value="1"/>
</dbReference>
<feature type="domain" description="CBS" evidence="6">
    <location>
        <begin position="251"/>
        <end position="312"/>
    </location>
</feature>
<dbReference type="SUPFAM" id="SSF141868">
    <property type="entry name" value="EAL domain-like"/>
    <property type="match status" value="1"/>
</dbReference>
<evidence type="ECO:0000313" key="8">
    <source>
        <dbReference type="Proteomes" id="UP000654482"/>
    </source>
</evidence>
<evidence type="ECO:0000259" key="4">
    <source>
        <dbReference type="PROSITE" id="PS50883"/>
    </source>
</evidence>
<feature type="domain" description="PAC" evidence="3">
    <location>
        <begin position="420"/>
        <end position="472"/>
    </location>
</feature>
<dbReference type="PROSITE" id="PS50887">
    <property type="entry name" value="GGDEF"/>
    <property type="match status" value="1"/>
</dbReference>
<evidence type="ECO:0000259" key="5">
    <source>
        <dbReference type="PROSITE" id="PS50887"/>
    </source>
</evidence>
<feature type="domain" description="CBS" evidence="6">
    <location>
        <begin position="17"/>
        <end position="96"/>
    </location>
</feature>
<evidence type="ECO:0000259" key="3">
    <source>
        <dbReference type="PROSITE" id="PS50113"/>
    </source>
</evidence>
<dbReference type="InterPro" id="IPR013767">
    <property type="entry name" value="PAS_fold"/>
</dbReference>
<dbReference type="PANTHER" id="PTHR44757">
    <property type="entry name" value="DIGUANYLATE CYCLASE DGCP"/>
    <property type="match status" value="1"/>
</dbReference>
<dbReference type="CDD" id="cd04620">
    <property type="entry name" value="CBS_two-component_sensor_histidine_kinase_repeat1"/>
    <property type="match status" value="1"/>
</dbReference>